<comment type="cofactor">
    <cofactor evidence="3">
        <name>Mn(2+)</name>
        <dbReference type="ChEBI" id="CHEBI:29035"/>
    </cofactor>
    <text evidence="3">Binds 2 manganese ions per subunit.</text>
</comment>
<dbReference type="PANTHER" id="PTHR11358">
    <property type="entry name" value="ARGINASE/AGMATINASE"/>
    <property type="match status" value="1"/>
</dbReference>
<feature type="binding site" evidence="3">
    <location>
        <position position="159"/>
    </location>
    <ligand>
        <name>Mn(2+)</name>
        <dbReference type="ChEBI" id="CHEBI:29035"/>
        <label>1</label>
    </ligand>
</feature>
<feature type="binding site" evidence="3">
    <location>
        <position position="242"/>
    </location>
    <ligand>
        <name>Mn(2+)</name>
        <dbReference type="ChEBI" id="CHEBI:29035"/>
        <label>1</label>
    </ligand>
</feature>
<evidence type="ECO:0000313" key="6">
    <source>
        <dbReference type="Proteomes" id="UP000539372"/>
    </source>
</evidence>
<dbReference type="AlphaFoldDB" id="A0A7Y0HDW9"/>
<dbReference type="PIRSF" id="PIRSF036979">
    <property type="entry name" value="Arginase"/>
    <property type="match status" value="1"/>
</dbReference>
<feature type="binding site" evidence="3">
    <location>
        <position position="155"/>
    </location>
    <ligand>
        <name>Mn(2+)</name>
        <dbReference type="ChEBI" id="CHEBI:29035"/>
        <label>1</label>
    </ligand>
</feature>
<keyword evidence="3" id="KW-0464">Manganese</keyword>
<comment type="caution">
    <text evidence="5">The sequence shown here is derived from an EMBL/GenBank/DDBJ whole genome shotgun (WGS) entry which is preliminary data.</text>
</comment>
<reference evidence="5 6" key="1">
    <citation type="submission" date="2020-04" db="EMBL/GenBank/DDBJ databases">
        <title>Rhodospirillaceae bacterium KN72 isolated from deep sea.</title>
        <authorList>
            <person name="Zhang D.-C."/>
        </authorList>
    </citation>
    <scope>NUCLEOTIDE SEQUENCE [LARGE SCALE GENOMIC DNA]</scope>
    <source>
        <strain evidence="5 6">KN72</strain>
    </source>
</reference>
<keyword evidence="6" id="KW-1185">Reference proteome</keyword>
<evidence type="ECO:0000256" key="3">
    <source>
        <dbReference type="PIRSR" id="PIRSR036979-1"/>
    </source>
</evidence>
<dbReference type="InterPro" id="IPR006035">
    <property type="entry name" value="Ureohydrolase"/>
</dbReference>
<dbReference type="RefSeq" id="WP_169624409.1">
    <property type="nucleotide sequence ID" value="NZ_JABBNT010000002.1"/>
</dbReference>
<dbReference type="PANTHER" id="PTHR11358:SF26">
    <property type="entry name" value="GUANIDINO ACID HYDROLASE, MITOCHONDRIAL"/>
    <property type="match status" value="1"/>
</dbReference>
<dbReference type="SUPFAM" id="SSF52768">
    <property type="entry name" value="Arginase/deacetylase"/>
    <property type="match status" value="1"/>
</dbReference>
<dbReference type="CDD" id="cd11589">
    <property type="entry name" value="Agmatinase_like_1"/>
    <property type="match status" value="1"/>
</dbReference>
<dbReference type="InterPro" id="IPR023696">
    <property type="entry name" value="Ureohydrolase_dom_sf"/>
</dbReference>
<gene>
    <name evidence="5" type="ORF">HH303_06430</name>
</gene>
<dbReference type="PROSITE" id="PS51409">
    <property type="entry name" value="ARGINASE_2"/>
    <property type="match status" value="1"/>
</dbReference>
<dbReference type="EMBL" id="JABBNT010000002">
    <property type="protein sequence ID" value="NMM44105.1"/>
    <property type="molecule type" value="Genomic_DNA"/>
</dbReference>
<keyword evidence="1 3" id="KW-0479">Metal-binding</keyword>
<comment type="similarity">
    <text evidence="4">Belongs to the arginase family.</text>
</comment>
<dbReference type="Gene3D" id="3.40.800.10">
    <property type="entry name" value="Ureohydrolase domain"/>
    <property type="match status" value="1"/>
</dbReference>
<proteinExistence type="inferred from homology"/>
<accession>A0A7Y0HDW9</accession>
<dbReference type="Proteomes" id="UP000539372">
    <property type="component" value="Unassembled WGS sequence"/>
</dbReference>
<feature type="binding site" evidence="3">
    <location>
        <position position="131"/>
    </location>
    <ligand>
        <name>Mn(2+)</name>
        <dbReference type="ChEBI" id="CHEBI:29035"/>
        <label>1</label>
    </ligand>
</feature>
<sequence length="321" mass="34702">MTETRLTAPPTGGLRTFLDFPFAGDLDALQADIAILGIPFGMPYSPDAMANDQSRAPDALRQALIDTVYTKTHFDWDLGGPLLDGQDIRVVDCGNVTADMSDHAEHYRRAEAVVRKILTAGATPIVLGGDHGIPIPVMRALEATGETGITLVHVDAHLDWRDEVNGEKNGYSSPIRRASEMPWFDKIVQIGIRGIGSARTGEVEDARTYGADIVTAYELHEIGMAAVLDRIPDGGPYYLTIDADGVDPTIMPAVMAQTPGGLTWLQMRQLIHGLVGKGRVLGMDLVEIAPSRDVGGITMVHAERLICNFIGAAVRAGYYRR</sequence>
<organism evidence="5 6">
    <name type="scientific">Pacificispira spongiicola</name>
    <dbReference type="NCBI Taxonomy" id="2729598"/>
    <lineage>
        <taxon>Bacteria</taxon>
        <taxon>Pseudomonadati</taxon>
        <taxon>Pseudomonadota</taxon>
        <taxon>Alphaproteobacteria</taxon>
        <taxon>Rhodospirillales</taxon>
        <taxon>Rhodospirillaceae</taxon>
        <taxon>Pacificispira</taxon>
    </lineage>
</organism>
<evidence type="ECO:0000256" key="1">
    <source>
        <dbReference type="ARBA" id="ARBA00022723"/>
    </source>
</evidence>
<evidence type="ECO:0000256" key="4">
    <source>
        <dbReference type="PROSITE-ProRule" id="PRU00742"/>
    </source>
</evidence>
<dbReference type="GO" id="GO:0008783">
    <property type="term" value="F:agmatinase activity"/>
    <property type="evidence" value="ECO:0007669"/>
    <property type="project" value="TreeGrafter"/>
</dbReference>
<evidence type="ECO:0000256" key="2">
    <source>
        <dbReference type="ARBA" id="ARBA00022801"/>
    </source>
</evidence>
<name>A0A7Y0HDW9_9PROT</name>
<dbReference type="GO" id="GO:0033389">
    <property type="term" value="P:putrescine biosynthetic process from arginine, via agmatine"/>
    <property type="evidence" value="ECO:0007669"/>
    <property type="project" value="TreeGrafter"/>
</dbReference>
<feature type="binding site" evidence="3">
    <location>
        <position position="244"/>
    </location>
    <ligand>
        <name>Mn(2+)</name>
        <dbReference type="ChEBI" id="CHEBI:29035"/>
        <label>1</label>
    </ligand>
</feature>
<feature type="binding site" evidence="3">
    <location>
        <position position="157"/>
    </location>
    <ligand>
        <name>Mn(2+)</name>
        <dbReference type="ChEBI" id="CHEBI:29035"/>
        <label>1</label>
    </ligand>
</feature>
<dbReference type="Pfam" id="PF00491">
    <property type="entry name" value="Arginase"/>
    <property type="match status" value="1"/>
</dbReference>
<protein>
    <submittedName>
        <fullName evidence="5">Arginase</fullName>
    </submittedName>
</protein>
<dbReference type="GO" id="GO:0046872">
    <property type="term" value="F:metal ion binding"/>
    <property type="evidence" value="ECO:0007669"/>
    <property type="project" value="UniProtKB-KW"/>
</dbReference>
<evidence type="ECO:0000313" key="5">
    <source>
        <dbReference type="EMBL" id="NMM44105.1"/>
    </source>
</evidence>
<keyword evidence="2" id="KW-0378">Hydrolase</keyword>